<feature type="region of interest" description="Disordered" evidence="1">
    <location>
        <begin position="56"/>
        <end position="90"/>
    </location>
</feature>
<proteinExistence type="predicted"/>
<dbReference type="OrthoDB" id="5295943at2"/>
<accession>A0A318SK36</accession>
<gene>
    <name evidence="2" type="ORF">DFQ15_102106</name>
</gene>
<dbReference type="RefSeq" id="WP_110464526.1">
    <property type="nucleotide sequence ID" value="NZ_JAMOFZ010000001.1"/>
</dbReference>
<protein>
    <recommendedName>
        <fullName evidence="4">DUF1178 family protein</fullName>
    </recommendedName>
</protein>
<organism evidence="2 3">
    <name type="scientific">Xylophilus ampelinus</name>
    <dbReference type="NCBI Taxonomy" id="54067"/>
    <lineage>
        <taxon>Bacteria</taxon>
        <taxon>Pseudomonadati</taxon>
        <taxon>Pseudomonadota</taxon>
        <taxon>Betaproteobacteria</taxon>
        <taxon>Burkholderiales</taxon>
        <taxon>Xylophilus</taxon>
    </lineage>
</organism>
<dbReference type="EMBL" id="QJTC01000002">
    <property type="protein sequence ID" value="PYE79374.1"/>
    <property type="molecule type" value="Genomic_DNA"/>
</dbReference>
<evidence type="ECO:0000256" key="1">
    <source>
        <dbReference type="SAM" id="MobiDB-lite"/>
    </source>
</evidence>
<dbReference type="PIRSF" id="PIRSF032131">
    <property type="entry name" value="UCP032131"/>
    <property type="match status" value="1"/>
</dbReference>
<sequence length="161" mass="17030">MKVLDLRCGQGHGFEGWFGSEDDYRGQRARGLVTCPVCRIAEVAKLPSAPRLNLGSARGDRAPEAQAGTAVAVANEPASRSSAVAPESTAEQAARWRAARALVGQAENVGSRFADEARRIHHGEAAERSIRGQATPDEAHALREEGIGVLPLPAALTETLQ</sequence>
<comment type="caution">
    <text evidence="2">The sequence shown here is derived from an EMBL/GenBank/DDBJ whole genome shotgun (WGS) entry which is preliminary data.</text>
</comment>
<evidence type="ECO:0000313" key="2">
    <source>
        <dbReference type="EMBL" id="PYE79374.1"/>
    </source>
</evidence>
<dbReference type="InterPro" id="IPR009562">
    <property type="entry name" value="DUF1178"/>
</dbReference>
<name>A0A318SK36_9BURK</name>
<evidence type="ECO:0000313" key="3">
    <source>
        <dbReference type="Proteomes" id="UP000247540"/>
    </source>
</evidence>
<keyword evidence="3" id="KW-1185">Reference proteome</keyword>
<reference evidence="2 3" key="1">
    <citation type="submission" date="2018-06" db="EMBL/GenBank/DDBJ databases">
        <title>Genomic Encyclopedia of Type Strains, Phase III (KMG-III): the genomes of soil and plant-associated and newly described type strains.</title>
        <authorList>
            <person name="Whitman W."/>
        </authorList>
    </citation>
    <scope>NUCLEOTIDE SEQUENCE [LARGE SCALE GENOMIC DNA]</scope>
    <source>
        <strain evidence="2 3">CECT 7646</strain>
    </source>
</reference>
<dbReference type="Proteomes" id="UP000247540">
    <property type="component" value="Unassembled WGS sequence"/>
</dbReference>
<dbReference type="Pfam" id="PF06676">
    <property type="entry name" value="DUF1178"/>
    <property type="match status" value="1"/>
</dbReference>
<evidence type="ECO:0008006" key="4">
    <source>
        <dbReference type="Google" id="ProtNLM"/>
    </source>
</evidence>
<dbReference type="AlphaFoldDB" id="A0A318SK36"/>